<evidence type="ECO:0000313" key="2">
    <source>
        <dbReference type="Proteomes" id="UP001334084"/>
    </source>
</evidence>
<dbReference type="GeneID" id="90541961"/>
<dbReference type="EMBL" id="CP142732">
    <property type="protein sequence ID" value="WUR04139.1"/>
    <property type="molecule type" value="Genomic_DNA"/>
</dbReference>
<keyword evidence="2" id="KW-1185">Reference proteome</keyword>
<accession>A0AAX4JDT9</accession>
<dbReference type="AlphaFoldDB" id="A0AAX4JDT9"/>
<dbReference type="Proteomes" id="UP001334084">
    <property type="component" value="Chromosome 7"/>
</dbReference>
<evidence type="ECO:0000313" key="1">
    <source>
        <dbReference type="EMBL" id="WUR04139.1"/>
    </source>
</evidence>
<reference evidence="1" key="1">
    <citation type="journal article" date="2024" name="BMC Genomics">
        <title>Functional annotation of a divergent genome using sequence and structure-based similarity.</title>
        <authorList>
            <person name="Svedberg D."/>
            <person name="Winiger R.R."/>
            <person name="Berg A."/>
            <person name="Sharma H."/>
            <person name="Tellgren-Roth C."/>
            <person name="Debrunner-Vossbrinck B.A."/>
            <person name="Vossbrinck C.R."/>
            <person name="Barandun J."/>
        </authorList>
    </citation>
    <scope>NUCLEOTIDE SEQUENCE</scope>
    <source>
        <strain evidence="1">Illinois isolate</strain>
    </source>
</reference>
<gene>
    <name evidence="1" type="ORF">VNE69_07205</name>
</gene>
<name>A0AAX4JDT9_9MICR</name>
<organism evidence="1 2">
    <name type="scientific">Vairimorpha necatrix</name>
    <dbReference type="NCBI Taxonomy" id="6039"/>
    <lineage>
        <taxon>Eukaryota</taxon>
        <taxon>Fungi</taxon>
        <taxon>Fungi incertae sedis</taxon>
        <taxon>Microsporidia</taxon>
        <taxon>Nosematidae</taxon>
        <taxon>Vairimorpha</taxon>
    </lineage>
</organism>
<dbReference type="KEGG" id="vnx:VNE69_07205"/>
<proteinExistence type="predicted"/>
<dbReference type="RefSeq" id="XP_065330284.1">
    <property type="nucleotide sequence ID" value="XM_065474212.1"/>
</dbReference>
<sequence>MSLNNILGMIKGIVKNVINFPTDNKIILMYEESEIDEIINFSSSITTGNVIIILKKEIIIEKTNLKSIMIKNIKNSVLEKTIYEEKIYNKHLNKKISSIGVHLFHMDIRRHYIKMRILTENNSHIFRLCIVDIFNLPKYICICKYNEIEIFNKLVELSKLSDDNFTRVL</sequence>
<protein>
    <submittedName>
        <fullName evidence="1">Uncharacterized protein</fullName>
    </submittedName>
</protein>